<feature type="transmembrane region" description="Helical" evidence="1">
    <location>
        <begin position="131"/>
        <end position="153"/>
    </location>
</feature>
<dbReference type="EMBL" id="ONZG01000006">
    <property type="protein sequence ID" value="SPJ29198.1"/>
    <property type="molecule type" value="Genomic_DNA"/>
</dbReference>
<dbReference type="Proteomes" id="UP000244898">
    <property type="component" value="Unassembled WGS sequence"/>
</dbReference>
<keyword evidence="1" id="KW-1133">Transmembrane helix</keyword>
<organism evidence="2 3">
    <name type="scientific">Falsiruegeria mediterranea M17</name>
    <dbReference type="NCBI Taxonomy" id="1200281"/>
    <lineage>
        <taxon>Bacteria</taxon>
        <taxon>Pseudomonadati</taxon>
        <taxon>Pseudomonadota</taxon>
        <taxon>Alphaproteobacteria</taxon>
        <taxon>Rhodobacterales</taxon>
        <taxon>Roseobacteraceae</taxon>
        <taxon>Falsiruegeria</taxon>
    </lineage>
</organism>
<reference evidence="3" key="1">
    <citation type="submission" date="2018-03" db="EMBL/GenBank/DDBJ databases">
        <authorList>
            <person name="Rodrigo-Torres L."/>
            <person name="Arahal R. D."/>
            <person name="Lucena T."/>
        </authorList>
    </citation>
    <scope>NUCLEOTIDE SEQUENCE [LARGE SCALE GENOMIC DNA]</scope>
    <source>
        <strain evidence="3">CECT 7615</strain>
    </source>
</reference>
<feature type="transmembrane region" description="Helical" evidence="1">
    <location>
        <begin position="165"/>
        <end position="190"/>
    </location>
</feature>
<sequence>MSGGLLSIKRSELATKTLVYSSIVFFATSFKAELITPLKHMFLFDPLTDTNVVFLPLGIIVIISFFEGKQAPLFILPGALISQLTYFDVSVSGIEFFAILAVNVCAASLVFCVLDWTTLCNRREDMMHSSAWRLLLFGGFVSSVLISLMVHSIEQQHSMICAHTAQVVLLNAVGYLIGLFVVLGLLAVFFRCAPRFRRNATIVRCKQNKQEADSWNNNTR</sequence>
<name>A0A2R8C9Y7_9RHOB</name>
<accession>A0A2R8C9Y7</accession>
<keyword evidence="1" id="KW-0472">Membrane</keyword>
<evidence type="ECO:0000313" key="3">
    <source>
        <dbReference type="Proteomes" id="UP000244898"/>
    </source>
</evidence>
<dbReference type="OrthoDB" id="7847818at2"/>
<feature type="transmembrane region" description="Helical" evidence="1">
    <location>
        <begin position="97"/>
        <end position="119"/>
    </location>
</feature>
<dbReference type="RefSeq" id="WP_108788349.1">
    <property type="nucleotide sequence ID" value="NZ_ONZG01000006.1"/>
</dbReference>
<keyword evidence="1" id="KW-0812">Transmembrane</keyword>
<feature type="transmembrane region" description="Helical" evidence="1">
    <location>
        <begin position="50"/>
        <end position="66"/>
    </location>
</feature>
<gene>
    <name evidence="2" type="ORF">TRM7615_02711</name>
</gene>
<evidence type="ECO:0000313" key="2">
    <source>
        <dbReference type="EMBL" id="SPJ29198.1"/>
    </source>
</evidence>
<keyword evidence="3" id="KW-1185">Reference proteome</keyword>
<protein>
    <submittedName>
        <fullName evidence="2">Uncharacterized protein</fullName>
    </submittedName>
</protein>
<proteinExistence type="predicted"/>
<evidence type="ECO:0000256" key="1">
    <source>
        <dbReference type="SAM" id="Phobius"/>
    </source>
</evidence>
<dbReference type="AlphaFoldDB" id="A0A2R8C9Y7"/>